<dbReference type="InterPro" id="IPR013122">
    <property type="entry name" value="PKD1_2_channel"/>
</dbReference>
<comment type="caution">
    <text evidence="6">Lacks conserved residue(s) required for the propagation of feature annotation.</text>
</comment>
<evidence type="ECO:0000256" key="2">
    <source>
        <dbReference type="ARBA" id="ARBA00022692"/>
    </source>
</evidence>
<protein>
    <submittedName>
        <fullName evidence="11">Polycystin-1</fullName>
    </submittedName>
</protein>
<evidence type="ECO:0000313" key="11">
    <source>
        <dbReference type="EMBL" id="TKS69063.1"/>
    </source>
</evidence>
<evidence type="ECO:0000256" key="4">
    <source>
        <dbReference type="ARBA" id="ARBA00022989"/>
    </source>
</evidence>
<comment type="subcellular location">
    <subcellularLocation>
        <location evidence="1">Membrane</location>
        <topology evidence="1">Multi-pass membrane protein</topology>
    </subcellularLocation>
</comment>
<dbReference type="SMART" id="SM00308">
    <property type="entry name" value="LH2"/>
    <property type="match status" value="1"/>
</dbReference>
<gene>
    <name evidence="11" type="ORF">D9C73_003127</name>
</gene>
<dbReference type="PANTHER" id="PTHR46730">
    <property type="entry name" value="POLYCYSTIN-1"/>
    <property type="match status" value="1"/>
</dbReference>
<keyword evidence="12" id="KW-1185">Reference proteome</keyword>
<evidence type="ECO:0000259" key="9">
    <source>
        <dbReference type="PROSITE" id="PS50095"/>
    </source>
</evidence>
<dbReference type="InterPro" id="IPR001024">
    <property type="entry name" value="PLAT/LH2_dom"/>
</dbReference>
<reference evidence="11 12" key="1">
    <citation type="submission" date="2019-01" db="EMBL/GenBank/DDBJ databases">
        <title>Genome Assembly of Collichthys lucidus.</title>
        <authorList>
            <person name="Cai M."/>
            <person name="Xiao S."/>
        </authorList>
    </citation>
    <scope>NUCLEOTIDE SEQUENCE [LARGE SCALE GENOMIC DNA]</scope>
    <source>
        <strain evidence="11">JT15FE1705JMU</strain>
        <tissue evidence="11">Muscle</tissue>
    </source>
</reference>
<dbReference type="FunFam" id="2.60.60.20:FF:000012">
    <property type="entry name" value="polycystin-1 isoform X2"/>
    <property type="match status" value="1"/>
</dbReference>
<feature type="domain" description="REJ" evidence="10">
    <location>
        <begin position="1"/>
        <end position="235"/>
    </location>
</feature>
<keyword evidence="2 8" id="KW-0812">Transmembrane</keyword>
<feature type="transmembrane region" description="Helical" evidence="8">
    <location>
        <begin position="1032"/>
        <end position="1051"/>
    </location>
</feature>
<feature type="compositionally biased region" description="Low complexity" evidence="7">
    <location>
        <begin position="110"/>
        <end position="122"/>
    </location>
</feature>
<dbReference type="Pfam" id="PF08016">
    <property type="entry name" value="PKD_channel"/>
    <property type="match status" value="1"/>
</dbReference>
<dbReference type="Pfam" id="PF01477">
    <property type="entry name" value="PLAT"/>
    <property type="match status" value="1"/>
</dbReference>
<feature type="transmembrane region" description="Helical" evidence="8">
    <location>
        <begin position="946"/>
        <end position="965"/>
    </location>
</feature>
<dbReference type="GO" id="GO:0005886">
    <property type="term" value="C:plasma membrane"/>
    <property type="evidence" value="ECO:0007669"/>
    <property type="project" value="TreeGrafter"/>
</dbReference>
<keyword evidence="3" id="KW-0677">Repeat</keyword>
<dbReference type="SMART" id="SM00303">
    <property type="entry name" value="GPS"/>
    <property type="match status" value="1"/>
</dbReference>
<evidence type="ECO:0000256" key="7">
    <source>
        <dbReference type="SAM" id="MobiDB-lite"/>
    </source>
</evidence>
<dbReference type="InterPro" id="IPR000434">
    <property type="entry name" value="PC1"/>
</dbReference>
<accession>A0A4U5U4F5</accession>
<keyword evidence="4 8" id="KW-1133">Transmembrane helix</keyword>
<evidence type="ECO:0000256" key="6">
    <source>
        <dbReference type="PROSITE-ProRule" id="PRU00152"/>
    </source>
</evidence>
<dbReference type="EMBL" id="CM014080">
    <property type="protein sequence ID" value="TKS69063.1"/>
    <property type="molecule type" value="Genomic_DNA"/>
</dbReference>
<feature type="transmembrane region" description="Helical" evidence="8">
    <location>
        <begin position="1245"/>
        <end position="1271"/>
    </location>
</feature>
<dbReference type="InterPro" id="IPR014010">
    <property type="entry name" value="REJ_dom"/>
</dbReference>
<evidence type="ECO:0000313" key="12">
    <source>
        <dbReference type="Proteomes" id="UP000298787"/>
    </source>
</evidence>
<organism evidence="11 12">
    <name type="scientific">Collichthys lucidus</name>
    <name type="common">Big head croaker</name>
    <name type="synonym">Sciaena lucida</name>
    <dbReference type="NCBI Taxonomy" id="240159"/>
    <lineage>
        <taxon>Eukaryota</taxon>
        <taxon>Metazoa</taxon>
        <taxon>Chordata</taxon>
        <taxon>Craniata</taxon>
        <taxon>Vertebrata</taxon>
        <taxon>Euteleostomi</taxon>
        <taxon>Actinopterygii</taxon>
        <taxon>Neopterygii</taxon>
        <taxon>Teleostei</taxon>
        <taxon>Neoteleostei</taxon>
        <taxon>Acanthomorphata</taxon>
        <taxon>Eupercaria</taxon>
        <taxon>Sciaenidae</taxon>
        <taxon>Collichthys</taxon>
    </lineage>
</organism>
<dbReference type="GO" id="GO:0005261">
    <property type="term" value="F:monoatomic cation channel activity"/>
    <property type="evidence" value="ECO:0007669"/>
    <property type="project" value="TreeGrafter"/>
</dbReference>
<dbReference type="SUPFAM" id="SSF49723">
    <property type="entry name" value="Lipase/lipooxygenase domain (PLAT/LH2 domain)"/>
    <property type="match status" value="1"/>
</dbReference>
<dbReference type="PROSITE" id="PS50095">
    <property type="entry name" value="PLAT"/>
    <property type="match status" value="1"/>
</dbReference>
<proteinExistence type="predicted"/>
<dbReference type="Gene3D" id="2.60.60.20">
    <property type="entry name" value="PLAT/LH2 domain"/>
    <property type="match status" value="1"/>
</dbReference>
<keyword evidence="5 8" id="KW-0472">Membrane</keyword>
<feature type="region of interest" description="Disordered" evidence="7">
    <location>
        <begin position="105"/>
        <end position="138"/>
    </location>
</feature>
<dbReference type="STRING" id="240159.A0A4U5U4F5"/>
<feature type="transmembrane region" description="Helical" evidence="8">
    <location>
        <begin position="688"/>
        <end position="709"/>
    </location>
</feature>
<dbReference type="InterPro" id="IPR000203">
    <property type="entry name" value="GPS"/>
</dbReference>
<sequence>MSALTESESASNITRALTALDLTTVNDIQQTSAALAQCTAVSREFICEECQNSTLNKLESMLEILQSDTKQGTVTPTLIADNILNIMGDLIHQVSQSASQSYFQPAYVDSPSTPSTNSFNSTGEEQGGTLLDPSPTSLEPHPLRVAAKAYSLSSVLMLILMHARVLNEEPLVLRGAEIAATGKLADPQSLLCYHDNNSSAFNNSLGRAAAGNSIMQLMFQVESNPFPFNYVQNYNVSTEVASMEFRTENGTQIPISGLDDSLAITVAINNGSSGAEAGLEGSGTGGVPTAGTVNISYCDSVFVRVSTGNTNRQAGVFVQLNFTSLGDDKEKEEKEEDVEEPYITAYLDSHEQPNEFNCTDSKRITLSMTRGQDLDHKKYTFFLSPELYDTTLDYFINVSTACSPSSRHVGVRLEVGVFASLCQYFSESEKQWRTDGMVPLAETNASRAVCRTRHLTAFAAGLFVPSDAISFKVPERTGAPSLVVLLVCVLGLLSYAVAAAILHKLDQLDLRRAGVVPLCGRDGLFKYEIQVKTGWSRGAGTTAHVGISLYGRESRSGHRHLDSRGAFTRNALDIFHIATDTSLGSVWKIRIWHDNKGLSPAWMLQYVLVKDLQTGSSYYFLAEEWLSVDNERTDGRVEIEVEASEEAVLRQLPRLLRCELQRSLCESHLWLSLWERPHRSPFTRLQRATCCAVLLQFFLLANTLWYSIVVDNRYSPRAVSRYASLNGETVAAGVVTCLIVYPLYLLVFTLFRMSRSKCVSVEQVPTQGTDQESVEIDDFLDNSMAGSSFLFFNGETNSEETNVDLPTPSTKSMESWGMAEEEMEDRDWPDLLSDVSVVGGAGHGAGLPRLKRGQGSRHLGVDMTFNPDDEEGTDQRNKHFTSSDEDLIKHILTDGQNFFPQADESEMADLRFPPWCGRAALWGSWAGIALASSVSIWAGHGLSQNVAMMWLISCFASFLCSCLLLEPIKVFCEAVYYAVCVQRLRPEDQDVLVEFPRVERVVQRVPRVRPPQGFALSQARHQARKVHMLHTMLKNFLVYMFFLLVVLLLNYSDSAKDTHGLRLRTQLQQALHTPDYHNISSRDDILVWLNESLLPRLLDDSALLRDTGSVLLGTLRLRQIHDTPGDSRTGDSIWGKGWVTSPVKGAENFTAFGARDTNWVWRLGQVGVNNSRDVVHQLNRSLVEASSSLQQLQQLHWLDYSFELLVISLWPITGLDLQLLLMIVLLALVLYFLVRGILGFIREGYVYLLSAWRLLGICKLALAASVCGLHLSRCTMATRQWASHLKHPRDTFTDFYPLARQSQMYTVMSALLLFILVLKASHQLRFLREWAVFGRALRRSVWELLGVSLALLLLVLAYSHTGHLLFHSVLDGYGSVSSACLSLLGAGGRGLLSWRP</sequence>
<evidence type="ECO:0000256" key="3">
    <source>
        <dbReference type="ARBA" id="ARBA00022737"/>
    </source>
</evidence>
<name>A0A4U5U4F5_COLLU</name>
<feature type="transmembrane region" description="Helical" evidence="8">
    <location>
        <begin position="729"/>
        <end position="751"/>
    </location>
</feature>
<evidence type="ECO:0000259" key="10">
    <source>
        <dbReference type="PROSITE" id="PS51111"/>
    </source>
</evidence>
<dbReference type="PRINTS" id="PR00500">
    <property type="entry name" value="POLYCYSTIN1"/>
</dbReference>
<feature type="transmembrane region" description="Helical" evidence="8">
    <location>
        <begin position="1341"/>
        <end position="1360"/>
    </location>
</feature>
<dbReference type="PROSITE" id="PS51111">
    <property type="entry name" value="REJ"/>
    <property type="match status" value="1"/>
</dbReference>
<feature type="transmembrane region" description="Helical" evidence="8">
    <location>
        <begin position="482"/>
        <end position="502"/>
    </location>
</feature>
<evidence type="ECO:0000256" key="5">
    <source>
        <dbReference type="ARBA" id="ARBA00023136"/>
    </source>
</evidence>
<feature type="domain" description="PLAT" evidence="9">
    <location>
        <begin position="525"/>
        <end position="640"/>
    </location>
</feature>
<dbReference type="Proteomes" id="UP000298787">
    <property type="component" value="Chromosome 3"/>
</dbReference>
<feature type="transmembrane region" description="Helical" evidence="8">
    <location>
        <begin position="1207"/>
        <end position="1233"/>
    </location>
</feature>
<dbReference type="GO" id="GO:0006816">
    <property type="term" value="P:calcium ion transport"/>
    <property type="evidence" value="ECO:0007669"/>
    <property type="project" value="TreeGrafter"/>
</dbReference>
<evidence type="ECO:0000256" key="1">
    <source>
        <dbReference type="ARBA" id="ARBA00004141"/>
    </source>
</evidence>
<dbReference type="InterPro" id="IPR036392">
    <property type="entry name" value="PLAT/LH2_dom_sf"/>
</dbReference>
<feature type="transmembrane region" description="Helical" evidence="8">
    <location>
        <begin position="1302"/>
        <end position="1320"/>
    </location>
</feature>
<dbReference type="PANTHER" id="PTHR46730:SF3">
    <property type="entry name" value="POLYCYSTIN-1"/>
    <property type="match status" value="1"/>
</dbReference>
<feature type="transmembrane region" description="Helical" evidence="8">
    <location>
        <begin position="919"/>
        <end position="940"/>
    </location>
</feature>
<evidence type="ECO:0000256" key="8">
    <source>
        <dbReference type="SAM" id="Phobius"/>
    </source>
</evidence>